<dbReference type="InterPro" id="IPR008310">
    <property type="entry name" value="UPF0735_ACT_dom-cont"/>
</dbReference>
<sequence length="155" mass="17483">MEVVIKISESGAKKYLLIDTAVLPDVFYEVIRVKELLRAGKVKDITEAVKTVGISRSTYYKYKDYVFNVSDGLKSQKVTISILIEHRRGTLSEVLDELAQTFCNILTINQDIPINNTANVNITFDISGISKDVKDIVEELKMIKNVLKVEILAME</sequence>
<reference evidence="2 3" key="1">
    <citation type="submission" date="2022-04" db="EMBL/GenBank/DDBJ databases">
        <title>Genome sequence of C. roseum typestrain.</title>
        <authorList>
            <person name="Poehlein A."/>
            <person name="Schoch T."/>
            <person name="Duerre P."/>
            <person name="Daniel R."/>
        </authorList>
    </citation>
    <scope>NUCLEOTIDE SEQUENCE [LARGE SCALE GENOMIC DNA]</scope>
    <source>
        <strain evidence="2 3">DSM 7320</strain>
    </source>
</reference>
<organism evidence="2 3">
    <name type="scientific">Clostridium felsineum</name>
    <dbReference type="NCBI Taxonomy" id="36839"/>
    <lineage>
        <taxon>Bacteria</taxon>
        <taxon>Bacillati</taxon>
        <taxon>Bacillota</taxon>
        <taxon>Clostridia</taxon>
        <taxon>Eubacteriales</taxon>
        <taxon>Clostridiaceae</taxon>
        <taxon>Clostridium</taxon>
    </lineage>
</organism>
<protein>
    <recommendedName>
        <fullName evidence="1">UPF0735 ACT domain-containing protein CROST_017950</fullName>
    </recommendedName>
</protein>
<evidence type="ECO:0000313" key="3">
    <source>
        <dbReference type="Proteomes" id="UP000190951"/>
    </source>
</evidence>
<proteinExistence type="inferred from homology"/>
<dbReference type="Proteomes" id="UP000190951">
    <property type="component" value="Chromosome"/>
</dbReference>
<dbReference type="NCBIfam" id="NF003361">
    <property type="entry name" value="PRK04435.1"/>
    <property type="match status" value="1"/>
</dbReference>
<evidence type="ECO:0000313" key="2">
    <source>
        <dbReference type="EMBL" id="URZ11078.1"/>
    </source>
</evidence>
<dbReference type="RefSeq" id="WP_077833408.1">
    <property type="nucleotide sequence ID" value="NZ_CP096983.1"/>
</dbReference>
<dbReference type="HAMAP" id="MF_00707">
    <property type="entry name" value="UPF0735"/>
    <property type="match status" value="1"/>
</dbReference>
<keyword evidence="3" id="KW-1185">Reference proteome</keyword>
<comment type="similarity">
    <text evidence="1">Belongs to the UPF0735 family.</text>
</comment>
<dbReference type="InterPro" id="IPR045865">
    <property type="entry name" value="ACT-like_dom_sf"/>
</dbReference>
<dbReference type="PIRSF" id="PIRSF025624">
    <property type="entry name" value="ACT_PheB"/>
    <property type="match status" value="1"/>
</dbReference>
<dbReference type="AlphaFoldDB" id="A0A1S8MB56"/>
<dbReference type="PROSITE" id="PS51671">
    <property type="entry name" value="ACT"/>
    <property type="match status" value="1"/>
</dbReference>
<dbReference type="InterPro" id="IPR002912">
    <property type="entry name" value="ACT_dom"/>
</dbReference>
<dbReference type="CDD" id="cd04888">
    <property type="entry name" value="ACT_PheB-BS"/>
    <property type="match status" value="1"/>
</dbReference>
<dbReference type="EMBL" id="CP096983">
    <property type="protein sequence ID" value="URZ11078.1"/>
    <property type="molecule type" value="Genomic_DNA"/>
</dbReference>
<gene>
    <name evidence="2" type="ORF">CROST_017950</name>
</gene>
<dbReference type="Gene3D" id="3.30.70.260">
    <property type="match status" value="1"/>
</dbReference>
<dbReference type="Pfam" id="PF13291">
    <property type="entry name" value="ACT_4"/>
    <property type="match status" value="1"/>
</dbReference>
<dbReference type="STRING" id="84029.CROST_34060"/>
<dbReference type="SUPFAM" id="SSF55021">
    <property type="entry name" value="ACT-like"/>
    <property type="match status" value="1"/>
</dbReference>
<dbReference type="KEGG" id="crw:CROST_017950"/>
<evidence type="ECO:0000256" key="1">
    <source>
        <dbReference type="HAMAP-Rule" id="MF_00707"/>
    </source>
</evidence>
<name>A0A1S8MB56_9CLOT</name>
<accession>A0A1S8MB56</accession>